<feature type="domain" description="SRCR" evidence="12">
    <location>
        <begin position="660"/>
        <end position="760"/>
    </location>
</feature>
<evidence type="ECO:0000256" key="8">
    <source>
        <dbReference type="ARBA" id="ARBA00023136"/>
    </source>
</evidence>
<accession>A0A091CQ50</accession>
<sequence length="795" mass="84010">MWGTVCDDLWDKKDAQVVCQQLGCGKAISAPGEAYFGQGSGPILLDDVRCSGTEASLELCPHAGWLTHNCGHGEDSGVICSDWPQMRLVNGSGGCSGQVEVFYHGQWGLVCDDHWDMQEAHVVCRQLEAQFGEGTGEFLLDDVDCARTESFLGQCPHAGWRQHNCGAGEDASVICADLPVVDSAAANRRASVPGLSPPGFGKILLDNVHCTGTESSLSLCTHDSWFTHNCSHDEDAGVICSAVAVTIESITSVKEQKPAADIFAEPSLITVPEPWTAPSTGTEDLAEATVVCCQLQCGQAVAASSGAHSGTGSRKILLDGVQCVGSESHLGQCMHGSQAGHKCRHLEDAGVICAGNGLSATIAITDPVTLRLAGGWVPVWLVGTDERCAGRVELFCQEVWGTVCDDLWDFPQANVICRQLGCGWAISAPVEAHFGEGSGKILLDNVHCRGTEQRLEESTHVGWFSHNCGHGEDASVICSAKSLGKTCSGFYLTYSSSSSSMTLVYFRGFNNIGKNFIAYYYCATKGCPIVSTAIPIISAIQTPTVIPTTTAIPKATAIPTTAIPTATAIPTTVIPTATAIPTTAIPTAIAIPTTAIPTATAIPTTAIPATAIPTATAIPKATPKTLIAKPGWGAQVLLARVPCSQRTIIRFPSAEGWPELRLMDGSRPCSGHVEVLYQGVWGTVCDDLWDLNEAEVVCRQLRCGRAISALGKAHFGPGSGEILLDNLQCAGVERFLGQCTHSGWSEHNCGHHEDAGVICSGTLSPLRWALTVPEFSGTILLAFRVSQEQGQYPQL</sequence>
<feature type="domain" description="SRCR" evidence="12">
    <location>
        <begin position="370"/>
        <end position="479"/>
    </location>
</feature>
<name>A0A091CQ50_FUKDA</name>
<dbReference type="InterPro" id="IPR001190">
    <property type="entry name" value="SRCR"/>
</dbReference>
<keyword evidence="14" id="KW-1185">Reference proteome</keyword>
<keyword evidence="8" id="KW-0472">Membrane</keyword>
<dbReference type="FunFam" id="3.10.250.10:FF:000003">
    <property type="entry name" value="Deleted in malignant brain tumors 1"/>
    <property type="match status" value="2"/>
</dbReference>
<dbReference type="PROSITE" id="PS50287">
    <property type="entry name" value="SRCR_2"/>
    <property type="match status" value="6"/>
</dbReference>
<proteinExistence type="predicted"/>
<evidence type="ECO:0000313" key="14">
    <source>
        <dbReference type="Proteomes" id="UP000028990"/>
    </source>
</evidence>
<comment type="caution">
    <text evidence="11">Lacks conserved residue(s) required for the propagation of feature annotation.</text>
</comment>
<feature type="disulfide bond" evidence="11">
    <location>
        <begin position="50"/>
        <end position="60"/>
    </location>
</feature>
<dbReference type="EMBL" id="KN125059">
    <property type="protein sequence ID" value="KFO19405.1"/>
    <property type="molecule type" value="Genomic_DNA"/>
</dbReference>
<keyword evidence="10" id="KW-0325">Glycoprotein</keyword>
<feature type="disulfide bond" evidence="11">
    <location>
        <begin position="404"/>
        <end position="468"/>
    </location>
</feature>
<keyword evidence="7" id="KW-1133">Transmembrane helix</keyword>
<feature type="disulfide bond" evidence="11">
    <location>
        <begin position="145"/>
        <end position="155"/>
    </location>
</feature>
<dbReference type="GO" id="GO:0016020">
    <property type="term" value="C:membrane"/>
    <property type="evidence" value="ECO:0007669"/>
    <property type="project" value="UniProtKB-SubCell"/>
</dbReference>
<keyword evidence="9 11" id="KW-1015">Disulfide bond</keyword>
<keyword evidence="4" id="KW-0812">Transmembrane</keyword>
<feature type="disulfide bond" evidence="11">
    <location>
        <begin position="323"/>
        <end position="333"/>
    </location>
</feature>
<evidence type="ECO:0000259" key="12">
    <source>
        <dbReference type="PROSITE" id="PS50287"/>
    </source>
</evidence>
<feature type="disulfide bond" evidence="11">
    <location>
        <begin position="729"/>
        <end position="739"/>
    </location>
</feature>
<dbReference type="PANTHER" id="PTHR19331">
    <property type="entry name" value="SCAVENGER RECEPTOR DOMAIN-CONTAINING"/>
    <property type="match status" value="1"/>
</dbReference>
<dbReference type="Gene3D" id="3.10.250.10">
    <property type="entry name" value="SRCR-like domain"/>
    <property type="match status" value="6"/>
</dbReference>
<dbReference type="SUPFAM" id="SSF56487">
    <property type="entry name" value="SRCR-like"/>
    <property type="match status" value="6"/>
</dbReference>
<feature type="domain" description="SRCR" evidence="12">
    <location>
        <begin position="172"/>
        <end position="241"/>
    </location>
</feature>
<dbReference type="FunFam" id="3.10.250.10:FF:000016">
    <property type="entry name" value="Scavenger receptor cysteine-rich protein type 12"/>
    <property type="match status" value="1"/>
</dbReference>
<feature type="disulfide bond" evidence="11">
    <location>
        <begin position="210"/>
        <end position="220"/>
    </location>
</feature>
<feature type="disulfide bond" evidence="11">
    <location>
        <begin position="6"/>
        <end position="70"/>
    </location>
</feature>
<evidence type="ECO:0000256" key="3">
    <source>
        <dbReference type="ARBA" id="ARBA00022525"/>
    </source>
</evidence>
<reference evidence="13 14" key="1">
    <citation type="submission" date="2013-11" db="EMBL/GenBank/DDBJ databases">
        <title>The Damaraland mole rat (Fukomys damarensis) genome and evolution of African mole rats.</title>
        <authorList>
            <person name="Gladyshev V.N."/>
            <person name="Fang X."/>
        </authorList>
    </citation>
    <scope>NUCLEOTIDE SEQUENCE [LARGE SCALE GENOMIC DNA]</scope>
    <source>
        <tissue evidence="13">Liver</tissue>
    </source>
</reference>
<evidence type="ECO:0000256" key="6">
    <source>
        <dbReference type="ARBA" id="ARBA00022737"/>
    </source>
</evidence>
<feature type="domain" description="SRCR" evidence="12">
    <location>
        <begin position="273"/>
        <end position="354"/>
    </location>
</feature>
<evidence type="ECO:0000313" key="13">
    <source>
        <dbReference type="EMBL" id="KFO19405.1"/>
    </source>
</evidence>
<comment type="subcellular location">
    <subcellularLocation>
        <location evidence="1">Membrane</location>
        <topology evidence="1">Single-pass membrane protein</topology>
    </subcellularLocation>
    <subcellularLocation>
        <location evidence="2">Secreted</location>
    </subcellularLocation>
</comment>
<protein>
    <submittedName>
        <fullName evidence="13">Deleted in malignant brain tumors 1 protein</fullName>
    </submittedName>
</protein>
<feature type="disulfide bond" evidence="11">
    <location>
        <begin position="698"/>
        <end position="759"/>
    </location>
</feature>
<feature type="domain" description="SRCR" evidence="12">
    <location>
        <begin position="86"/>
        <end position="176"/>
    </location>
</feature>
<dbReference type="Pfam" id="PF00530">
    <property type="entry name" value="SRCR"/>
    <property type="match status" value="5"/>
</dbReference>
<dbReference type="SMART" id="SM00202">
    <property type="entry name" value="SR"/>
    <property type="match status" value="6"/>
</dbReference>
<feature type="disulfide bond" evidence="11">
    <location>
        <begin position="292"/>
        <end position="353"/>
    </location>
</feature>
<keyword evidence="3" id="KW-0964">Secreted</keyword>
<evidence type="ECO:0000256" key="5">
    <source>
        <dbReference type="ARBA" id="ARBA00022729"/>
    </source>
</evidence>
<dbReference type="GO" id="GO:0005576">
    <property type="term" value="C:extracellular region"/>
    <property type="evidence" value="ECO:0007669"/>
    <property type="project" value="UniProtKB-SubCell"/>
</dbReference>
<gene>
    <name evidence="13" type="ORF">H920_19208</name>
</gene>
<evidence type="ECO:0000256" key="10">
    <source>
        <dbReference type="ARBA" id="ARBA00023180"/>
    </source>
</evidence>
<dbReference type="PRINTS" id="PR00258">
    <property type="entry name" value="SPERACTRCPTR"/>
</dbReference>
<evidence type="ECO:0000256" key="1">
    <source>
        <dbReference type="ARBA" id="ARBA00004167"/>
    </source>
</evidence>
<dbReference type="FunFam" id="3.10.250.10:FF:000005">
    <property type="entry name" value="Neurotrypsin isoform A"/>
    <property type="match status" value="1"/>
</dbReference>
<dbReference type="PANTHER" id="PTHR19331:SF470">
    <property type="entry name" value="DELETED IN MALIGNANT BRAIN TUMORS 1 PROTEIN"/>
    <property type="match status" value="1"/>
</dbReference>
<dbReference type="FunFam" id="3.10.250.10:FF:000006">
    <property type="entry name" value="neurotrypsin isoform X2"/>
    <property type="match status" value="1"/>
</dbReference>
<dbReference type="AlphaFoldDB" id="A0A091CQ50"/>
<evidence type="ECO:0000256" key="7">
    <source>
        <dbReference type="ARBA" id="ARBA00022989"/>
    </source>
</evidence>
<dbReference type="InterPro" id="IPR036772">
    <property type="entry name" value="SRCR-like_dom_sf"/>
</dbReference>
<evidence type="ECO:0000256" key="11">
    <source>
        <dbReference type="PROSITE-ProRule" id="PRU00196"/>
    </source>
</evidence>
<feature type="disulfide bond" evidence="11">
    <location>
        <begin position="685"/>
        <end position="749"/>
    </location>
</feature>
<evidence type="ECO:0000256" key="2">
    <source>
        <dbReference type="ARBA" id="ARBA00004613"/>
    </source>
</evidence>
<organism evidence="13 14">
    <name type="scientific">Fukomys damarensis</name>
    <name type="common">Damaraland mole rat</name>
    <name type="synonym">Cryptomys damarensis</name>
    <dbReference type="NCBI Taxonomy" id="885580"/>
    <lineage>
        <taxon>Eukaryota</taxon>
        <taxon>Metazoa</taxon>
        <taxon>Chordata</taxon>
        <taxon>Craniata</taxon>
        <taxon>Vertebrata</taxon>
        <taxon>Euteleostomi</taxon>
        <taxon>Mammalia</taxon>
        <taxon>Eutheria</taxon>
        <taxon>Euarchontoglires</taxon>
        <taxon>Glires</taxon>
        <taxon>Rodentia</taxon>
        <taxon>Hystricomorpha</taxon>
        <taxon>Bathyergidae</taxon>
        <taxon>Fukomys</taxon>
    </lineage>
</organism>
<feature type="domain" description="SRCR" evidence="12">
    <location>
        <begin position="1"/>
        <end position="81"/>
    </location>
</feature>
<evidence type="ECO:0000256" key="9">
    <source>
        <dbReference type="ARBA" id="ARBA00023157"/>
    </source>
</evidence>
<keyword evidence="6" id="KW-0677">Repeat</keyword>
<evidence type="ECO:0000256" key="4">
    <source>
        <dbReference type="ARBA" id="ARBA00022692"/>
    </source>
</evidence>
<feature type="disulfide bond" evidence="11">
    <location>
        <begin position="19"/>
        <end position="80"/>
    </location>
</feature>
<feature type="disulfide bond" evidence="11">
    <location>
        <begin position="417"/>
        <end position="478"/>
    </location>
</feature>
<dbReference type="Proteomes" id="UP000028990">
    <property type="component" value="Unassembled WGS sequence"/>
</dbReference>
<keyword evidence="5" id="KW-0732">Signal</keyword>